<dbReference type="InterPro" id="IPR016898">
    <property type="entry name" value="Polyphosphate_phosphotransfera"/>
</dbReference>
<protein>
    <recommendedName>
        <fullName evidence="4">ADP/GDP-polyphosphate phosphotransferase</fullName>
        <ecNumber evidence="4">2.7.4.-</ecNumber>
    </recommendedName>
    <alternativeName>
        <fullName evidence="4">Polyphosphate kinase PPK2</fullName>
    </alternativeName>
</protein>
<dbReference type="PANTHER" id="PTHR34383:SF1">
    <property type="entry name" value="ADP-POLYPHOSPHATE PHOSPHOTRANSFERASE"/>
    <property type="match status" value="1"/>
</dbReference>
<sequence>MAHNKERPEQGDPALTPSDIEHYKQRLRELQIELVKFQRHLIKFDHKVLVLFEGRDAAGKDGAIKRIVQHLSPRDTRVVALGKPSEKDVSSWYFQRYVSHLPSSQEMVLLNRSWYNRAGVERVMGFCSGDQYHEFMATVIDFEHLLVRSGIQVFKYYLDVSKKEQRKRLRDRKTDPLKQWKTSPIDAVAIKHWDDYTAARDAMLEGTHNAVTPWYIVRADNKKLARLNIIRDLMRRVECPDKDEHAATPDREIVFPYESRFASDGTLAR</sequence>
<dbReference type="SUPFAM" id="SSF52540">
    <property type="entry name" value="P-loop containing nucleoside triphosphate hydrolases"/>
    <property type="match status" value="1"/>
</dbReference>
<dbReference type="AlphaFoldDB" id="A0A419R4Z5"/>
<keyword evidence="2 4" id="KW-0808">Transferase</keyword>
<dbReference type="GO" id="GO:0006793">
    <property type="term" value="P:phosphorus metabolic process"/>
    <property type="evidence" value="ECO:0007669"/>
    <property type="project" value="InterPro"/>
</dbReference>
<proteinExistence type="inferred from homology"/>
<evidence type="ECO:0000256" key="2">
    <source>
        <dbReference type="ARBA" id="ARBA00022679"/>
    </source>
</evidence>
<evidence type="ECO:0000256" key="1">
    <source>
        <dbReference type="ARBA" id="ARBA00009924"/>
    </source>
</evidence>
<feature type="domain" description="Polyphosphate kinase-2-related" evidence="5">
    <location>
        <begin position="20"/>
        <end position="243"/>
    </location>
</feature>
<evidence type="ECO:0000259" key="5">
    <source>
        <dbReference type="Pfam" id="PF03976"/>
    </source>
</evidence>
<dbReference type="InterPro" id="IPR022488">
    <property type="entry name" value="PPK2-related"/>
</dbReference>
<evidence type="ECO:0000313" key="7">
    <source>
        <dbReference type="Proteomes" id="UP000284322"/>
    </source>
</evidence>
<evidence type="ECO:0000313" key="6">
    <source>
        <dbReference type="EMBL" id="RJX70350.1"/>
    </source>
</evidence>
<organism evidence="6 7">
    <name type="scientific">Tsuneonella suprasediminis</name>
    <dbReference type="NCBI Taxonomy" id="2306996"/>
    <lineage>
        <taxon>Bacteria</taxon>
        <taxon>Pseudomonadati</taxon>
        <taxon>Pseudomonadota</taxon>
        <taxon>Alphaproteobacteria</taxon>
        <taxon>Sphingomonadales</taxon>
        <taxon>Erythrobacteraceae</taxon>
        <taxon>Tsuneonella</taxon>
    </lineage>
</organism>
<keyword evidence="3 4" id="KW-0418">Kinase</keyword>
<dbReference type="PANTHER" id="PTHR34383">
    <property type="entry name" value="POLYPHOSPHATE:AMP PHOSPHOTRANSFERASE-RELATED"/>
    <property type="match status" value="1"/>
</dbReference>
<keyword evidence="7" id="KW-1185">Reference proteome</keyword>
<dbReference type="EC" id="2.7.4.-" evidence="4"/>
<dbReference type="Gene3D" id="3.40.50.300">
    <property type="entry name" value="P-loop containing nucleotide triphosphate hydrolases"/>
    <property type="match status" value="1"/>
</dbReference>
<dbReference type="GO" id="GO:0008976">
    <property type="term" value="F:polyphosphate kinase activity"/>
    <property type="evidence" value="ECO:0007669"/>
    <property type="project" value="UniProtKB-UniRule"/>
</dbReference>
<accession>A0A419R4Z5</accession>
<dbReference type="NCBIfam" id="TIGR03707">
    <property type="entry name" value="PPK2_P_aer"/>
    <property type="match status" value="1"/>
</dbReference>
<comment type="subunit">
    <text evidence="4">Homotetramer.</text>
</comment>
<comment type="caution">
    <text evidence="6">The sequence shown here is derived from an EMBL/GenBank/DDBJ whole genome shotgun (WGS) entry which is preliminary data.</text>
</comment>
<evidence type="ECO:0000256" key="4">
    <source>
        <dbReference type="RuleBase" id="RU369062"/>
    </source>
</evidence>
<dbReference type="EMBL" id="RAHJ01000008">
    <property type="protein sequence ID" value="RJX70350.1"/>
    <property type="molecule type" value="Genomic_DNA"/>
</dbReference>
<dbReference type="InterPro" id="IPR022486">
    <property type="entry name" value="PPK2_PA0141"/>
</dbReference>
<dbReference type="Pfam" id="PF03976">
    <property type="entry name" value="PPK2"/>
    <property type="match status" value="1"/>
</dbReference>
<gene>
    <name evidence="6" type="primary">ppk2</name>
    <name evidence="6" type="ORF">D6858_02600</name>
</gene>
<dbReference type="PIRSF" id="PIRSF028756">
    <property type="entry name" value="PPK2_prd"/>
    <property type="match status" value="1"/>
</dbReference>
<dbReference type="RefSeq" id="WP_067737981.1">
    <property type="nucleotide sequence ID" value="NZ_RAHJ01000008.1"/>
</dbReference>
<reference evidence="6 7" key="1">
    <citation type="submission" date="2018-09" db="EMBL/GenBank/DDBJ databases">
        <title>Altererythrobacter sp.Ery1 and Ery12, the genome sequencing of novel strains in genus Alterythrobacter.</title>
        <authorList>
            <person name="Cheng H."/>
            <person name="Wu Y.-H."/>
            <person name="Fang C."/>
            <person name="Xu X.-W."/>
        </authorList>
    </citation>
    <scope>NUCLEOTIDE SEQUENCE [LARGE SCALE GENOMIC DNA]</scope>
    <source>
        <strain evidence="6 7">Ery12</strain>
    </source>
</reference>
<dbReference type="OrthoDB" id="9775224at2"/>
<comment type="function">
    <text evidence="4">Uses inorganic polyphosphate (polyP) as a donor to convert GDP to GTP or ADP to ATP.</text>
</comment>
<dbReference type="Proteomes" id="UP000284322">
    <property type="component" value="Unassembled WGS sequence"/>
</dbReference>
<evidence type="ECO:0000256" key="3">
    <source>
        <dbReference type="ARBA" id="ARBA00022777"/>
    </source>
</evidence>
<name>A0A419R4Z5_9SPHN</name>
<comment type="similarity">
    <text evidence="1 4">Belongs to the polyphosphate kinase 2 (PPK2) family. Class I subfamily.</text>
</comment>
<dbReference type="InterPro" id="IPR027417">
    <property type="entry name" value="P-loop_NTPase"/>
</dbReference>